<comment type="function">
    <text evidence="7">Involved in DNA repair and RecF pathway recombination.</text>
</comment>
<keyword evidence="4 7" id="KW-0233">DNA recombination</keyword>
<keyword evidence="3 7" id="KW-0227">DNA damage</keyword>
<reference evidence="9 10" key="1">
    <citation type="submission" date="2016-10" db="EMBL/GenBank/DDBJ databases">
        <authorList>
            <person name="de Groot N.N."/>
        </authorList>
    </citation>
    <scope>NUCLEOTIDE SEQUENCE [LARGE SCALE GENOMIC DNA]</scope>
    <source>
        <strain evidence="9 10">CGMCC 1.7666</strain>
    </source>
</reference>
<dbReference type="GO" id="GO:0043590">
    <property type="term" value="C:bacterial nucleoid"/>
    <property type="evidence" value="ECO:0007669"/>
    <property type="project" value="TreeGrafter"/>
</dbReference>
<evidence type="ECO:0000256" key="7">
    <source>
        <dbReference type="HAMAP-Rule" id="MF_00201"/>
    </source>
</evidence>
<dbReference type="EMBL" id="FMVJ01000006">
    <property type="protein sequence ID" value="SCY84745.1"/>
    <property type="molecule type" value="Genomic_DNA"/>
</dbReference>
<dbReference type="InterPro" id="IPR042242">
    <property type="entry name" value="RecO_C"/>
</dbReference>
<organism evidence="9 10">
    <name type="scientific">Microvirga guangxiensis</name>
    <dbReference type="NCBI Taxonomy" id="549386"/>
    <lineage>
        <taxon>Bacteria</taxon>
        <taxon>Pseudomonadati</taxon>
        <taxon>Pseudomonadota</taxon>
        <taxon>Alphaproteobacteria</taxon>
        <taxon>Hyphomicrobiales</taxon>
        <taxon>Methylobacteriaceae</taxon>
        <taxon>Microvirga</taxon>
    </lineage>
</organism>
<evidence type="ECO:0000256" key="5">
    <source>
        <dbReference type="ARBA" id="ARBA00023204"/>
    </source>
</evidence>
<dbReference type="Pfam" id="PF11967">
    <property type="entry name" value="RecO_N"/>
    <property type="match status" value="1"/>
</dbReference>
<evidence type="ECO:0000313" key="10">
    <source>
        <dbReference type="Proteomes" id="UP000199569"/>
    </source>
</evidence>
<dbReference type="InterPro" id="IPR037278">
    <property type="entry name" value="ARFGAP/RecO"/>
</dbReference>
<dbReference type="SUPFAM" id="SSF50249">
    <property type="entry name" value="Nucleic acid-binding proteins"/>
    <property type="match status" value="1"/>
</dbReference>
<dbReference type="PANTHER" id="PTHR33991">
    <property type="entry name" value="DNA REPAIR PROTEIN RECO"/>
    <property type="match status" value="1"/>
</dbReference>
<dbReference type="AlphaFoldDB" id="A0A1G5J8R9"/>
<evidence type="ECO:0000256" key="2">
    <source>
        <dbReference type="ARBA" id="ARBA00021310"/>
    </source>
</evidence>
<evidence type="ECO:0000256" key="3">
    <source>
        <dbReference type="ARBA" id="ARBA00022763"/>
    </source>
</evidence>
<accession>A0A1G5J8R9</accession>
<dbReference type="Pfam" id="PF02565">
    <property type="entry name" value="RecO_C"/>
    <property type="match status" value="1"/>
</dbReference>
<dbReference type="GO" id="GO:0006302">
    <property type="term" value="P:double-strand break repair"/>
    <property type="evidence" value="ECO:0007669"/>
    <property type="project" value="TreeGrafter"/>
</dbReference>
<proteinExistence type="inferred from homology"/>
<evidence type="ECO:0000256" key="6">
    <source>
        <dbReference type="ARBA" id="ARBA00033409"/>
    </source>
</evidence>
<dbReference type="HAMAP" id="MF_00201">
    <property type="entry name" value="RecO"/>
    <property type="match status" value="1"/>
</dbReference>
<evidence type="ECO:0000256" key="4">
    <source>
        <dbReference type="ARBA" id="ARBA00023172"/>
    </source>
</evidence>
<keyword evidence="10" id="KW-1185">Reference proteome</keyword>
<dbReference type="InterPro" id="IPR012340">
    <property type="entry name" value="NA-bd_OB-fold"/>
</dbReference>
<evidence type="ECO:0000313" key="9">
    <source>
        <dbReference type="EMBL" id="SCY84745.1"/>
    </source>
</evidence>
<dbReference type="STRING" id="549386.SAMN02927923_02578"/>
<dbReference type="InterPro" id="IPR022572">
    <property type="entry name" value="DNA_rep/recomb_RecO_N"/>
</dbReference>
<dbReference type="Proteomes" id="UP000199569">
    <property type="component" value="Unassembled WGS sequence"/>
</dbReference>
<keyword evidence="5 7" id="KW-0234">DNA repair</keyword>
<comment type="similarity">
    <text evidence="1 7">Belongs to the RecO family.</text>
</comment>
<dbReference type="InterPro" id="IPR003717">
    <property type="entry name" value="RecO"/>
</dbReference>
<gene>
    <name evidence="7" type="primary">recO</name>
    <name evidence="9" type="ORF">SAMN02927923_02578</name>
</gene>
<evidence type="ECO:0000259" key="8">
    <source>
        <dbReference type="Pfam" id="PF11967"/>
    </source>
</evidence>
<feature type="domain" description="DNA replication/recombination mediator RecO N-terminal" evidence="8">
    <location>
        <begin position="51"/>
        <end position="121"/>
    </location>
</feature>
<sequence>MPSCSNGSIFHVLPTLGNILTFWPNALGKYGEKPTQCLHQGLAHQEHPHPMQWTDEGVVLGVRKHGETSVILELMTREHGRHSGLVHGGRSKTLQAVLQPGNTVQATWRARLDEHLGNFQVEGLNLRASRLMGSSMALYGLAALANLLRFVPERDPHFALYETLTVLVDHLDDPDLAPALFVRFELAMLTELGFGLDLSSCAATGTERDLVYVSPRSGRAVSATAGEPYKDRLLKLPGFLIGQSRANRPSESEIKAGFALTDFFLHQNVFDPQGQQAPAERTRFVALATAGDE</sequence>
<name>A0A1G5J8R9_9HYPH</name>
<dbReference type="Gene3D" id="2.40.50.140">
    <property type="entry name" value="Nucleic acid-binding proteins"/>
    <property type="match status" value="1"/>
</dbReference>
<dbReference type="NCBIfam" id="TIGR00613">
    <property type="entry name" value="reco"/>
    <property type="match status" value="1"/>
</dbReference>
<dbReference type="GO" id="GO:0006310">
    <property type="term" value="P:DNA recombination"/>
    <property type="evidence" value="ECO:0007669"/>
    <property type="project" value="UniProtKB-UniRule"/>
</dbReference>
<evidence type="ECO:0000256" key="1">
    <source>
        <dbReference type="ARBA" id="ARBA00007452"/>
    </source>
</evidence>
<protein>
    <recommendedName>
        <fullName evidence="2 7">DNA repair protein RecO</fullName>
    </recommendedName>
    <alternativeName>
        <fullName evidence="6 7">Recombination protein O</fullName>
    </alternativeName>
</protein>
<dbReference type="SUPFAM" id="SSF57863">
    <property type="entry name" value="ArfGap/RecO-like zinc finger"/>
    <property type="match status" value="1"/>
</dbReference>
<dbReference type="Gene3D" id="1.20.1440.120">
    <property type="entry name" value="Recombination protein O, C-terminal domain"/>
    <property type="match status" value="1"/>
</dbReference>
<dbReference type="PANTHER" id="PTHR33991:SF1">
    <property type="entry name" value="DNA REPAIR PROTEIN RECO"/>
    <property type="match status" value="1"/>
</dbReference>